<organism evidence="3 4">
    <name type="scientific">Meripilus lineatus</name>
    <dbReference type="NCBI Taxonomy" id="2056292"/>
    <lineage>
        <taxon>Eukaryota</taxon>
        <taxon>Fungi</taxon>
        <taxon>Dikarya</taxon>
        <taxon>Basidiomycota</taxon>
        <taxon>Agaricomycotina</taxon>
        <taxon>Agaricomycetes</taxon>
        <taxon>Polyporales</taxon>
        <taxon>Meripilaceae</taxon>
        <taxon>Meripilus</taxon>
    </lineage>
</organism>
<name>A0AAD5V473_9APHY</name>
<protein>
    <recommendedName>
        <fullName evidence="2">DUF6532 domain-containing protein</fullName>
    </recommendedName>
</protein>
<comment type="caution">
    <text evidence="3">The sequence shown here is derived from an EMBL/GenBank/DDBJ whole genome shotgun (WGS) entry which is preliminary data.</text>
</comment>
<evidence type="ECO:0000313" key="3">
    <source>
        <dbReference type="EMBL" id="KAJ3485900.1"/>
    </source>
</evidence>
<feature type="region of interest" description="Disordered" evidence="1">
    <location>
        <begin position="1"/>
        <end position="188"/>
    </location>
</feature>
<sequence>MYPHREALISRPSSTLRAPFSPPSQRRRKSAQPSHQVRQEAATSTSFRKVSANTTEISFESSAVSTSKGGATKGKGKGKGRDKGKNKDTGKGKGKGKQKSQPPEDASSSSDLPESITAALGRGTHDHSPHTHSAVADNDDNGGDNSGDDGSDDSGDNGDDNSEDNGGNDSDDSISEIRTIDNDMDLNPNDVSVEWQQAAAMRMDMKATLFQFMALRSDPFTIDQKPNQLLELIQWMVQLLFPDKVFTVTRKCILYKNLRQAILSWRSYFLKVPTRCVSAELRRKNLAVCTNGVVSFIDEKNKDEVIKFVNKLVDSGRAFYKLPSKNAVDRRGPYQSVLVLRTFVSAYAKKIKQSLLRKMYPKEIFPFPSGALLLAGYGVHLALSQFNSGEYISASFSEDASPKILEGHVRNVKAFTKEDEDDFLESIARYVPSVAPRRRVSSAFTSVPMIVSFHRR</sequence>
<feature type="compositionally biased region" description="Polar residues" evidence="1">
    <location>
        <begin position="31"/>
        <end position="67"/>
    </location>
</feature>
<dbReference type="AlphaFoldDB" id="A0AAD5V473"/>
<proteinExistence type="predicted"/>
<feature type="compositionally biased region" description="Acidic residues" evidence="1">
    <location>
        <begin position="137"/>
        <end position="163"/>
    </location>
</feature>
<feature type="compositionally biased region" description="Basic and acidic residues" evidence="1">
    <location>
        <begin position="79"/>
        <end position="91"/>
    </location>
</feature>
<dbReference type="EMBL" id="JANAWD010000138">
    <property type="protein sequence ID" value="KAJ3485900.1"/>
    <property type="molecule type" value="Genomic_DNA"/>
</dbReference>
<gene>
    <name evidence="3" type="ORF">NLI96_g4630</name>
</gene>
<reference evidence="3" key="1">
    <citation type="submission" date="2022-07" db="EMBL/GenBank/DDBJ databases">
        <title>Genome Sequence of Physisporinus lineatus.</title>
        <authorList>
            <person name="Buettner E."/>
        </authorList>
    </citation>
    <scope>NUCLEOTIDE SEQUENCE</scope>
    <source>
        <strain evidence="3">VT162</strain>
    </source>
</reference>
<dbReference type="InterPro" id="IPR045341">
    <property type="entry name" value="DUF6532"/>
</dbReference>
<feature type="domain" description="DUF6532" evidence="2">
    <location>
        <begin position="297"/>
        <end position="415"/>
    </location>
</feature>
<accession>A0AAD5V473</accession>
<dbReference type="Proteomes" id="UP001212997">
    <property type="component" value="Unassembled WGS sequence"/>
</dbReference>
<evidence type="ECO:0000259" key="2">
    <source>
        <dbReference type="Pfam" id="PF20149"/>
    </source>
</evidence>
<keyword evidence="4" id="KW-1185">Reference proteome</keyword>
<dbReference type="Pfam" id="PF20149">
    <property type="entry name" value="DUF6532"/>
    <property type="match status" value="1"/>
</dbReference>
<evidence type="ECO:0000256" key="1">
    <source>
        <dbReference type="SAM" id="MobiDB-lite"/>
    </source>
</evidence>
<evidence type="ECO:0000313" key="4">
    <source>
        <dbReference type="Proteomes" id="UP001212997"/>
    </source>
</evidence>